<dbReference type="Proteomes" id="UP000256964">
    <property type="component" value="Unassembled WGS sequence"/>
</dbReference>
<evidence type="ECO:0000313" key="4">
    <source>
        <dbReference type="Proteomes" id="UP000256964"/>
    </source>
</evidence>
<accession>A0A371DA61</accession>
<keyword evidence="4" id="KW-1185">Reference proteome</keyword>
<dbReference type="InterPro" id="IPR024655">
    <property type="entry name" value="Asl1_glyco_hydro_catalytic"/>
</dbReference>
<evidence type="ECO:0000313" key="3">
    <source>
        <dbReference type="EMBL" id="RDX49413.1"/>
    </source>
</evidence>
<name>A0A371DA61_9APHY</name>
<dbReference type="SUPFAM" id="SSF51445">
    <property type="entry name" value="(Trans)glycosidases"/>
    <property type="match status" value="1"/>
</dbReference>
<gene>
    <name evidence="3" type="ORF">OH76DRAFT_1350639</name>
</gene>
<dbReference type="Gene3D" id="3.20.20.80">
    <property type="entry name" value="Glycosidases"/>
    <property type="match status" value="1"/>
</dbReference>
<dbReference type="AlphaFoldDB" id="A0A371DA61"/>
<dbReference type="OrthoDB" id="5959761at2759"/>
<dbReference type="EMBL" id="KZ857405">
    <property type="protein sequence ID" value="RDX49413.1"/>
    <property type="molecule type" value="Genomic_DNA"/>
</dbReference>
<proteinExistence type="predicted"/>
<dbReference type="PANTHER" id="PTHR34154">
    <property type="entry name" value="ALKALI-SENSITIVE LINKAGE PROTEIN 1"/>
    <property type="match status" value="1"/>
</dbReference>
<protein>
    <recommendedName>
        <fullName evidence="2">Asl1-like glycosyl hydrolase catalytic domain-containing protein</fullName>
    </recommendedName>
</protein>
<reference evidence="3 4" key="1">
    <citation type="journal article" date="2018" name="Biotechnol. Biofuels">
        <title>Integrative visual omics of the white-rot fungus Polyporus brumalis exposes the biotechnological potential of its oxidative enzymes for delignifying raw plant biomass.</title>
        <authorList>
            <person name="Miyauchi S."/>
            <person name="Rancon A."/>
            <person name="Drula E."/>
            <person name="Hage H."/>
            <person name="Chaduli D."/>
            <person name="Favel A."/>
            <person name="Grisel S."/>
            <person name="Henrissat B."/>
            <person name="Herpoel-Gimbert I."/>
            <person name="Ruiz-Duenas F.J."/>
            <person name="Chevret D."/>
            <person name="Hainaut M."/>
            <person name="Lin J."/>
            <person name="Wang M."/>
            <person name="Pangilinan J."/>
            <person name="Lipzen A."/>
            <person name="Lesage-Meessen L."/>
            <person name="Navarro D."/>
            <person name="Riley R."/>
            <person name="Grigoriev I.V."/>
            <person name="Zhou S."/>
            <person name="Raouche S."/>
            <person name="Rosso M.N."/>
        </authorList>
    </citation>
    <scope>NUCLEOTIDE SEQUENCE [LARGE SCALE GENOMIC DNA]</scope>
    <source>
        <strain evidence="3 4">BRFM 1820</strain>
    </source>
</reference>
<dbReference type="PANTHER" id="PTHR34154:SF10">
    <property type="entry name" value="ASL1-LIKE GLYCOSYL HYDROLASE CATALYTIC DOMAIN-CONTAINING PROTEIN"/>
    <property type="match status" value="1"/>
</dbReference>
<dbReference type="Pfam" id="PF11790">
    <property type="entry name" value="Glyco_hydro_cc"/>
    <property type="match status" value="1"/>
</dbReference>
<dbReference type="InterPro" id="IPR017853">
    <property type="entry name" value="GH"/>
</dbReference>
<organism evidence="3 4">
    <name type="scientific">Lentinus brumalis</name>
    <dbReference type="NCBI Taxonomy" id="2498619"/>
    <lineage>
        <taxon>Eukaryota</taxon>
        <taxon>Fungi</taxon>
        <taxon>Dikarya</taxon>
        <taxon>Basidiomycota</taxon>
        <taxon>Agaricomycotina</taxon>
        <taxon>Agaricomycetes</taxon>
        <taxon>Polyporales</taxon>
        <taxon>Polyporaceae</taxon>
        <taxon>Lentinus</taxon>
    </lineage>
</organism>
<feature type="region of interest" description="Disordered" evidence="1">
    <location>
        <begin position="1"/>
        <end position="20"/>
    </location>
</feature>
<dbReference type="STRING" id="139420.A0A371DA61"/>
<feature type="domain" description="Asl1-like glycosyl hydrolase catalytic" evidence="2">
    <location>
        <begin position="33"/>
        <end position="258"/>
    </location>
</feature>
<sequence length="261" mass="27591">MQKKHVRNQGAAPPPVAPASANITARANSGKRGLSFNDAGLTKNFNSGQVSWAYNWDSAHQGALPAGVNYFPMLFSAAPDHSTQWVANANAAIAAGSTHLLFINEPDLASQSNTSPADAAKQWMQFMQPLAGKATLVSPAITNGPPPAMGTGWMDQFLDECGKLGCTVDAIAAHIYDSATNVAYYQAYITDLGTKYNRPVLITEFGASGSVEQQQAFLQTMVPFLDGLASVSHYAWFMTAVGNLVNADASLTPLGQTYASA</sequence>
<evidence type="ECO:0000256" key="1">
    <source>
        <dbReference type="SAM" id="MobiDB-lite"/>
    </source>
</evidence>
<evidence type="ECO:0000259" key="2">
    <source>
        <dbReference type="Pfam" id="PF11790"/>
    </source>
</evidence>
<dbReference type="GO" id="GO:0009277">
    <property type="term" value="C:fungal-type cell wall"/>
    <property type="evidence" value="ECO:0007669"/>
    <property type="project" value="TreeGrafter"/>
</dbReference>
<dbReference type="InterPro" id="IPR053183">
    <property type="entry name" value="ASL1"/>
</dbReference>
<dbReference type="GO" id="GO:0071966">
    <property type="term" value="P:fungal-type cell wall polysaccharide metabolic process"/>
    <property type="evidence" value="ECO:0007669"/>
    <property type="project" value="TreeGrafter"/>
</dbReference>